<protein>
    <submittedName>
        <fullName evidence="2">Uncharacterized protein</fullName>
    </submittedName>
</protein>
<accession>A0A9Q0DMP0</accession>
<sequence>MSFDRSSRQRQTRRGPRRAPTTRSSPVPESTHHSVQSRPVPESTHSVPPRTGEHPPLGPAPYRRAPTRSRPVPESTHSFPSRTGEHPPLDPVPYRRAPILTRLGTTGQ</sequence>
<dbReference type="AlphaFoldDB" id="A0A9Q0DMP0"/>
<evidence type="ECO:0000256" key="1">
    <source>
        <dbReference type="SAM" id="MobiDB-lite"/>
    </source>
</evidence>
<gene>
    <name evidence="2" type="ORF">NHX12_009073</name>
</gene>
<evidence type="ECO:0000313" key="3">
    <source>
        <dbReference type="Proteomes" id="UP001148018"/>
    </source>
</evidence>
<evidence type="ECO:0000313" key="2">
    <source>
        <dbReference type="EMBL" id="KAJ3591126.1"/>
    </source>
</evidence>
<feature type="region of interest" description="Disordered" evidence="1">
    <location>
        <begin position="1"/>
        <end position="108"/>
    </location>
</feature>
<name>A0A9Q0DMP0_9TELE</name>
<organism evidence="2 3">
    <name type="scientific">Muraenolepis orangiensis</name>
    <name type="common">Patagonian moray cod</name>
    <dbReference type="NCBI Taxonomy" id="630683"/>
    <lineage>
        <taxon>Eukaryota</taxon>
        <taxon>Metazoa</taxon>
        <taxon>Chordata</taxon>
        <taxon>Craniata</taxon>
        <taxon>Vertebrata</taxon>
        <taxon>Euteleostomi</taxon>
        <taxon>Actinopterygii</taxon>
        <taxon>Neopterygii</taxon>
        <taxon>Teleostei</taxon>
        <taxon>Neoteleostei</taxon>
        <taxon>Acanthomorphata</taxon>
        <taxon>Zeiogadaria</taxon>
        <taxon>Gadariae</taxon>
        <taxon>Gadiformes</taxon>
        <taxon>Muraenolepidoidei</taxon>
        <taxon>Muraenolepididae</taxon>
        <taxon>Muraenolepis</taxon>
    </lineage>
</organism>
<proteinExistence type="predicted"/>
<reference evidence="2" key="1">
    <citation type="submission" date="2022-07" db="EMBL/GenBank/DDBJ databases">
        <title>Chromosome-level genome of Muraenolepis orangiensis.</title>
        <authorList>
            <person name="Kim J."/>
        </authorList>
    </citation>
    <scope>NUCLEOTIDE SEQUENCE</scope>
    <source>
        <strain evidence="2">KU_S4_2022</strain>
        <tissue evidence="2">Muscle</tissue>
    </source>
</reference>
<comment type="caution">
    <text evidence="2">The sequence shown here is derived from an EMBL/GenBank/DDBJ whole genome shotgun (WGS) entry which is preliminary data.</text>
</comment>
<dbReference type="Proteomes" id="UP001148018">
    <property type="component" value="Unassembled WGS sequence"/>
</dbReference>
<dbReference type="EMBL" id="JANIIK010000114">
    <property type="protein sequence ID" value="KAJ3591126.1"/>
    <property type="molecule type" value="Genomic_DNA"/>
</dbReference>
<feature type="compositionally biased region" description="Basic residues" evidence="1">
    <location>
        <begin position="8"/>
        <end position="17"/>
    </location>
</feature>
<keyword evidence="3" id="KW-1185">Reference proteome</keyword>